<dbReference type="GO" id="GO:0015074">
    <property type="term" value="P:DNA integration"/>
    <property type="evidence" value="ECO:0007669"/>
    <property type="project" value="InterPro"/>
</dbReference>
<dbReference type="InterPro" id="IPR041373">
    <property type="entry name" value="RT_RNaseH"/>
</dbReference>
<organism evidence="12">
    <name type="scientific">Fagus sylvatica</name>
    <name type="common">Beechnut</name>
    <dbReference type="NCBI Taxonomy" id="28930"/>
    <lineage>
        <taxon>Eukaryota</taxon>
        <taxon>Viridiplantae</taxon>
        <taxon>Streptophyta</taxon>
        <taxon>Embryophyta</taxon>
        <taxon>Tracheophyta</taxon>
        <taxon>Spermatophyta</taxon>
        <taxon>Magnoliopsida</taxon>
        <taxon>eudicotyledons</taxon>
        <taxon>Gunneridae</taxon>
        <taxon>Pentapetalae</taxon>
        <taxon>rosids</taxon>
        <taxon>fabids</taxon>
        <taxon>Fagales</taxon>
        <taxon>Fagaceae</taxon>
        <taxon>Fagus</taxon>
    </lineage>
</organism>
<dbReference type="CDD" id="cd09279">
    <property type="entry name" value="RNase_HI_like"/>
    <property type="match status" value="1"/>
</dbReference>
<feature type="compositionally biased region" description="Gly residues" evidence="10">
    <location>
        <begin position="234"/>
        <end position="249"/>
    </location>
</feature>
<feature type="coiled-coil region" evidence="9">
    <location>
        <begin position="867"/>
        <end position="923"/>
    </location>
</feature>
<dbReference type="InterPro" id="IPR043502">
    <property type="entry name" value="DNA/RNA_pol_sf"/>
</dbReference>
<dbReference type="CDD" id="cd01647">
    <property type="entry name" value="RT_LTR"/>
    <property type="match status" value="1"/>
</dbReference>
<feature type="domain" description="Integrase catalytic" evidence="11">
    <location>
        <begin position="1734"/>
        <end position="1891"/>
    </location>
</feature>
<dbReference type="Pfam" id="PF17917">
    <property type="entry name" value="RT_RNaseH"/>
    <property type="match status" value="1"/>
</dbReference>
<evidence type="ECO:0000256" key="9">
    <source>
        <dbReference type="SAM" id="Coils"/>
    </source>
</evidence>
<dbReference type="Pfam" id="PF00665">
    <property type="entry name" value="rve"/>
    <property type="match status" value="1"/>
</dbReference>
<evidence type="ECO:0000256" key="10">
    <source>
        <dbReference type="SAM" id="MobiDB-lite"/>
    </source>
</evidence>
<evidence type="ECO:0000256" key="1">
    <source>
        <dbReference type="ARBA" id="ARBA00012493"/>
    </source>
</evidence>
<feature type="region of interest" description="Disordered" evidence="10">
    <location>
        <begin position="125"/>
        <end position="152"/>
    </location>
</feature>
<reference evidence="12" key="1">
    <citation type="submission" date="2018-02" db="EMBL/GenBank/DDBJ databases">
        <authorList>
            <person name="Cohen D.B."/>
            <person name="Kent A.D."/>
        </authorList>
    </citation>
    <scope>NUCLEOTIDE SEQUENCE</scope>
</reference>
<dbReference type="Gene3D" id="3.10.10.10">
    <property type="entry name" value="HIV Type 1 Reverse Transcriptase, subunit A, domain 1"/>
    <property type="match status" value="1"/>
</dbReference>
<keyword evidence="3" id="KW-0548">Nucleotidyltransferase</keyword>
<keyword evidence="2" id="KW-0808">Transferase</keyword>
<feature type="compositionally biased region" description="Basic and acidic residues" evidence="10">
    <location>
        <begin position="301"/>
        <end position="316"/>
    </location>
</feature>
<dbReference type="InterPro" id="IPR000477">
    <property type="entry name" value="RT_dom"/>
</dbReference>
<dbReference type="PANTHER" id="PTHR48475:SF1">
    <property type="entry name" value="RNASE H TYPE-1 DOMAIN-CONTAINING PROTEIN"/>
    <property type="match status" value="1"/>
</dbReference>
<dbReference type="InterPro" id="IPR005162">
    <property type="entry name" value="Retrotrans_gag_dom"/>
</dbReference>
<feature type="compositionally biased region" description="Polar residues" evidence="10">
    <location>
        <begin position="205"/>
        <end position="221"/>
    </location>
</feature>
<evidence type="ECO:0000313" key="12">
    <source>
        <dbReference type="EMBL" id="SPC97657.1"/>
    </source>
</evidence>
<keyword evidence="7" id="KW-0695">RNA-directed DNA polymerase</keyword>
<dbReference type="InterPro" id="IPR001584">
    <property type="entry name" value="Integrase_cat-core"/>
</dbReference>
<dbReference type="Gene3D" id="3.10.20.370">
    <property type="match status" value="1"/>
</dbReference>
<evidence type="ECO:0000256" key="2">
    <source>
        <dbReference type="ARBA" id="ARBA00022679"/>
    </source>
</evidence>
<keyword evidence="8" id="KW-0233">DNA recombination</keyword>
<feature type="compositionally biased region" description="Basic residues" evidence="10">
    <location>
        <begin position="173"/>
        <end position="194"/>
    </location>
</feature>
<dbReference type="Pfam" id="PF00078">
    <property type="entry name" value="RVT_1"/>
    <property type="match status" value="1"/>
</dbReference>
<dbReference type="GO" id="GO:0003964">
    <property type="term" value="F:RNA-directed DNA polymerase activity"/>
    <property type="evidence" value="ECO:0007669"/>
    <property type="project" value="UniProtKB-KW"/>
</dbReference>
<evidence type="ECO:0000256" key="3">
    <source>
        <dbReference type="ARBA" id="ARBA00022695"/>
    </source>
</evidence>
<evidence type="ECO:0000259" key="11">
    <source>
        <dbReference type="PROSITE" id="PS50994"/>
    </source>
</evidence>
<dbReference type="SUPFAM" id="SSF50630">
    <property type="entry name" value="Acid proteases"/>
    <property type="match status" value="1"/>
</dbReference>
<dbReference type="CDD" id="cd00303">
    <property type="entry name" value="retropepsin_like"/>
    <property type="match status" value="1"/>
</dbReference>
<dbReference type="GO" id="GO:0006310">
    <property type="term" value="P:DNA recombination"/>
    <property type="evidence" value="ECO:0007669"/>
    <property type="project" value="UniProtKB-KW"/>
</dbReference>
<sequence>MADRKGSLGPSAVSPKRGSNGATQEKPKIEQPAMGPENIGSSQGKAIYCEILRSLFIISLRRRTHVWQQQLLILLHGRQEMGSGRFTKEERFQPKVKRESGGNIREERQPNLWWLLLFSHSRRETNSRFTGKKKSQTTAKRRPKENVNKEDADQTYGGYYSFCTIDESRAQRIHQKGKISTRGKKVFWRQRKQRSAVMPPRSRRQNSVVNSHPDTESNAQNRAVGGMQQNNGGNIEGGGMPEGNPGGGELAESIRQLRESNNNRETHGGDRRNHEERDHHDERDSNNKNDTPFVTMSDVADLLKQERERPPKEPRHYVRKSPYPKELLKEPYPKKYDTPNFALFDGRKGNAVEHISKFLDSMGPFVGNGGLCLREFSKSLTDRAYTWYAMLPEESIRVWEDMVESFCSKYFHVEEKVTLLNLHSTKQLPGEDLLKYIHRFHDISLDCHVKYEEGEFVEVCVDNMLPEFRAHLENLDISQFAPLLQKARKTALSVKPHLEKVREKKSQHQALTVSTPATLSGSKRKKSVEKVFEEPPPLPFTVEEMMVIFDKWVKDEVIKLPQISKLPTEEEKRDPKFCHYHRYVHHPTADCRSLRWELNRKIQNDEAATADTTLAPAAVRTLQKSPKFKSLFNQLGLGPEARNAATEAIIAIAVDSGVTYFTAEAHASCAFLETTNAVTFTDEDMEVQYPDHRRPLYVSAVIKDVQVKRALVDTGSCLNLIPLSTLKVANIPQKKIQGAPIEVTGFGGAAEYTMGHIQLVLRVGPIVALTRFHVVNSKVPYHALLGRPWLHKHKLISSTYHQCIKGRLNGKPIRIAANPSPFDQTEAHFIEAALYDELSAEEPPIIRPSGMPLPDWEDIKDDPDVDLRELLDRKKKSKEQAAENENALQCIRVQMPDGRVVYQRNEKLAVEKEEVKLKSAEEDSKITPKEDLEVINLSHDPSFNKPVSISTSLSAVERTRFIDLLREYQDVFAWKYDEMPGIDPGLVAHSLNVEPGTRPVVQPPRTFHTKVEGQITQEVKKLLAAGFIKPIQHPRGLSNIVPVKKKNEQIRCCVDFRNLNKVCPKDEFPLPNMDLLIDSAAGNAMFSFMDGFSGYNQIRMSPRDAEKTAFRMPIGNSYYTVMPFGLKNAGATYQRTMTTMFQDMIHQEIENYVDDIVVKSKRRKDHLEVLRKVFERCRLYKLKMNPLNCAFGVSAGKFLGFLVHNRGIDVDPAKASAIATMKPPTSHKELKSFLGRLSYIRRFIPDDHDKAPMVCAPIVGKPLRLYLASNSQAIGAPVAQEDDNGIEQPVYYVSRGLKDTETRYSVAERACLALVYASQHLRHYFLAHKVQLMTKSHPIRGLLHRPVLSGRLAQWLLQLSQYEISTETPTAIKSQAIADLLAQFPGEDSSIISHEVPGEVGEALLVGVADSMWTLRFDGSSTSASSGASIVLIKEDGETIAKSFKLDFPCSNNASEYEAYITRLAIAYEMGIKHLKVIGDSNLIVCQTKGEFALKEPSLAPYRALAQRLEEKFSTFEVTHALRSENRYADALATLGSQVAFEGPTADVTINKRSISVTELLKEEYKEQDLDQEDWRTPLKSKLMSPEGVADLRVLKDLVLISGDLYRRLPGGILARCVSLQEGTRRLREVHEKSCELEGGVSLYRKLQRLGYFWPNMSKETADLQRHCPTCQHQHENEQTGRNAAHIKKLSTRYFMESGILFRKGFHGDPLRCLSLSESQIVMKEAHSGECGEHQAFPHMGAGPHWPHQSAVRGYIWILAATEYFTKWVEAIPLRKATGAAVANFIREHIITRFGIPHKIISDNGTPFINKDVREVLKHYRIKHRRSTPYYPQGNRQAEATNRMLLRILSKMVFDYGKGWSSHLADMLWAYRGSPKTTTGFTPFSLVYGTDVISPPKLLVPSPRMLQGTELEADIEICAEARVADLESLDESRELALACNLWYHQKLANAYGKTVQTRVFSQGQMVSKTADHVRKGLPSPSKFTPNWEGPYIISEAHDSGYYKLSKADGSILADPINGKWLKHYYS</sequence>
<evidence type="ECO:0000256" key="7">
    <source>
        <dbReference type="ARBA" id="ARBA00022918"/>
    </source>
</evidence>
<dbReference type="Gene3D" id="2.40.70.10">
    <property type="entry name" value="Acid Proteases"/>
    <property type="match status" value="1"/>
</dbReference>
<dbReference type="EMBL" id="OIVN01001786">
    <property type="protein sequence ID" value="SPC97657.1"/>
    <property type="molecule type" value="Genomic_DNA"/>
</dbReference>
<feature type="compositionally biased region" description="Basic and acidic residues" evidence="10">
    <location>
        <begin position="255"/>
        <end position="287"/>
    </location>
</feature>
<evidence type="ECO:0000256" key="5">
    <source>
        <dbReference type="ARBA" id="ARBA00022759"/>
    </source>
</evidence>
<keyword evidence="9" id="KW-0175">Coiled coil</keyword>
<dbReference type="Gene3D" id="3.30.70.270">
    <property type="match status" value="2"/>
</dbReference>
<dbReference type="SUPFAM" id="SSF53098">
    <property type="entry name" value="Ribonuclease H-like"/>
    <property type="match status" value="2"/>
</dbReference>
<dbReference type="InterPro" id="IPR021109">
    <property type="entry name" value="Peptidase_aspartic_dom_sf"/>
</dbReference>
<keyword evidence="6" id="KW-0378">Hydrolase</keyword>
<dbReference type="CDD" id="cd09274">
    <property type="entry name" value="RNase_HI_RT_Ty3"/>
    <property type="match status" value="1"/>
</dbReference>
<dbReference type="EC" id="2.7.7.49" evidence="1"/>
<name>A0A2N9G4R0_FAGSY</name>
<dbReference type="GO" id="GO:0004523">
    <property type="term" value="F:RNA-DNA hybrid ribonuclease activity"/>
    <property type="evidence" value="ECO:0007669"/>
    <property type="project" value="InterPro"/>
</dbReference>
<dbReference type="Gene3D" id="3.30.420.10">
    <property type="entry name" value="Ribonuclease H-like superfamily/Ribonuclease H"/>
    <property type="match status" value="2"/>
</dbReference>
<keyword evidence="5" id="KW-0255">Endonuclease</keyword>
<feature type="region of interest" description="Disordered" evidence="10">
    <location>
        <begin position="1"/>
        <end position="40"/>
    </location>
</feature>
<feature type="region of interest" description="Disordered" evidence="10">
    <location>
        <begin position="505"/>
        <end position="528"/>
    </location>
</feature>
<dbReference type="Pfam" id="PF03732">
    <property type="entry name" value="Retrotrans_gag"/>
    <property type="match status" value="1"/>
</dbReference>
<dbReference type="Pfam" id="PF13456">
    <property type="entry name" value="RVT_3"/>
    <property type="match status" value="1"/>
</dbReference>
<feature type="region of interest" description="Disordered" evidence="10">
    <location>
        <begin position="173"/>
        <end position="331"/>
    </location>
</feature>
<dbReference type="PROSITE" id="PS50994">
    <property type="entry name" value="INTEGRASE"/>
    <property type="match status" value="1"/>
</dbReference>
<feature type="compositionally biased region" description="Polar residues" evidence="10">
    <location>
        <begin position="508"/>
        <end position="521"/>
    </location>
</feature>
<dbReference type="GO" id="GO:0003676">
    <property type="term" value="F:nucleic acid binding"/>
    <property type="evidence" value="ECO:0007669"/>
    <property type="project" value="InterPro"/>
</dbReference>
<gene>
    <name evidence="12" type="ORF">FSB_LOCUS25539</name>
</gene>
<dbReference type="SUPFAM" id="SSF56672">
    <property type="entry name" value="DNA/RNA polymerases"/>
    <property type="match status" value="1"/>
</dbReference>
<dbReference type="InterPro" id="IPR002156">
    <property type="entry name" value="RNaseH_domain"/>
</dbReference>
<dbReference type="PANTHER" id="PTHR48475">
    <property type="entry name" value="RIBONUCLEASE H"/>
    <property type="match status" value="1"/>
</dbReference>
<keyword evidence="4" id="KW-0540">Nuclease</keyword>
<evidence type="ECO:0000256" key="8">
    <source>
        <dbReference type="ARBA" id="ARBA00023172"/>
    </source>
</evidence>
<dbReference type="InterPro" id="IPR043128">
    <property type="entry name" value="Rev_trsase/Diguanyl_cyclase"/>
</dbReference>
<protein>
    <recommendedName>
        <fullName evidence="1">RNA-directed DNA polymerase</fullName>
        <ecNumber evidence="1">2.7.7.49</ecNumber>
    </recommendedName>
</protein>
<evidence type="ECO:0000256" key="6">
    <source>
        <dbReference type="ARBA" id="ARBA00022801"/>
    </source>
</evidence>
<dbReference type="InterPro" id="IPR036397">
    <property type="entry name" value="RNaseH_sf"/>
</dbReference>
<dbReference type="InterPro" id="IPR012337">
    <property type="entry name" value="RNaseH-like_sf"/>
</dbReference>
<accession>A0A2N9G4R0</accession>
<evidence type="ECO:0000256" key="4">
    <source>
        <dbReference type="ARBA" id="ARBA00022722"/>
    </source>
</evidence>
<dbReference type="Gene3D" id="1.10.340.70">
    <property type="match status" value="1"/>
</dbReference>
<proteinExistence type="predicted"/>
<feature type="compositionally biased region" description="Basic residues" evidence="10">
    <location>
        <begin position="130"/>
        <end position="143"/>
    </location>
</feature>